<reference evidence="3 4" key="1">
    <citation type="journal article" date="2017" name="Genome Biol. Evol.">
        <title>Phytophthora megakarya and P. palmivora, closely related causal agents of cacao black pod rot, underwent increases in genome sizes and gene numbers by different mechanisms.</title>
        <authorList>
            <person name="Ali S.S."/>
            <person name="Shao J."/>
            <person name="Lary D.J."/>
            <person name="Kronmiller B."/>
            <person name="Shen D."/>
            <person name="Strem M.D."/>
            <person name="Amoako-Attah I."/>
            <person name="Akrofi A.Y."/>
            <person name="Begoude B.A."/>
            <person name="Ten Hoopen G.M."/>
            <person name="Coulibaly K."/>
            <person name="Kebe B.I."/>
            <person name="Melnick R.L."/>
            <person name="Guiltinan M.J."/>
            <person name="Tyler B.M."/>
            <person name="Meinhardt L.W."/>
            <person name="Bailey B.A."/>
        </authorList>
    </citation>
    <scope>NUCLEOTIDE SEQUENCE [LARGE SCALE GENOMIC DNA]</scope>
    <source>
        <strain evidence="4">sbr112.9</strain>
    </source>
</reference>
<dbReference type="SUPFAM" id="SSF63748">
    <property type="entry name" value="Tudor/PWWP/MBT"/>
    <property type="match status" value="2"/>
</dbReference>
<proteinExistence type="predicted"/>
<feature type="domain" description="Tudor" evidence="2">
    <location>
        <begin position="128"/>
        <end position="185"/>
    </location>
</feature>
<feature type="compositionally biased region" description="Polar residues" evidence="1">
    <location>
        <begin position="1"/>
        <end position="10"/>
    </location>
</feature>
<organism evidence="3 4">
    <name type="scientific">Phytophthora palmivora</name>
    <dbReference type="NCBI Taxonomy" id="4796"/>
    <lineage>
        <taxon>Eukaryota</taxon>
        <taxon>Sar</taxon>
        <taxon>Stramenopiles</taxon>
        <taxon>Oomycota</taxon>
        <taxon>Peronosporomycetes</taxon>
        <taxon>Peronosporales</taxon>
        <taxon>Peronosporaceae</taxon>
        <taxon>Phytophthora</taxon>
    </lineage>
</organism>
<accession>A0A2P4Y3Q4</accession>
<evidence type="ECO:0000313" key="4">
    <source>
        <dbReference type="Proteomes" id="UP000237271"/>
    </source>
</evidence>
<dbReference type="AlphaFoldDB" id="A0A2P4Y3Q4"/>
<keyword evidence="4" id="KW-1185">Reference proteome</keyword>
<feature type="region of interest" description="Disordered" evidence="1">
    <location>
        <begin position="1"/>
        <end position="50"/>
    </location>
</feature>
<dbReference type="SMART" id="SM00333">
    <property type="entry name" value="TUDOR"/>
    <property type="match status" value="2"/>
</dbReference>
<evidence type="ECO:0000256" key="1">
    <source>
        <dbReference type="SAM" id="MobiDB-lite"/>
    </source>
</evidence>
<dbReference type="CDD" id="cd20404">
    <property type="entry name" value="Tudor_Agenet_AtEML-like"/>
    <property type="match status" value="1"/>
</dbReference>
<dbReference type="Proteomes" id="UP000237271">
    <property type="component" value="Unassembled WGS sequence"/>
</dbReference>
<name>A0A2P4Y3Q4_9STRA</name>
<dbReference type="Gene3D" id="2.30.30.140">
    <property type="match status" value="2"/>
</dbReference>
<comment type="caution">
    <text evidence="3">The sequence shown here is derived from an EMBL/GenBank/DDBJ whole genome shotgun (WGS) entry which is preliminary data.</text>
</comment>
<dbReference type="InterPro" id="IPR002999">
    <property type="entry name" value="Tudor"/>
</dbReference>
<gene>
    <name evidence="3" type="ORF">PHPALM_10851</name>
</gene>
<evidence type="ECO:0000313" key="3">
    <source>
        <dbReference type="EMBL" id="POM72431.1"/>
    </source>
</evidence>
<dbReference type="EMBL" id="NCKW01005800">
    <property type="protein sequence ID" value="POM72431.1"/>
    <property type="molecule type" value="Genomic_DNA"/>
</dbReference>
<feature type="domain" description="Tudor" evidence="2">
    <location>
        <begin position="57"/>
        <end position="115"/>
    </location>
</feature>
<evidence type="ECO:0000259" key="2">
    <source>
        <dbReference type="SMART" id="SM00333"/>
    </source>
</evidence>
<feature type="compositionally biased region" description="Acidic residues" evidence="1">
    <location>
        <begin position="23"/>
        <end position="43"/>
    </location>
</feature>
<dbReference type="OrthoDB" id="79171at2759"/>
<sequence>MVSGSSNECSTDFEASTSVASAESEEQYDDDFDDYSDSFESDNEVSVAPTSNSTGFDLLRVGTRVQVFWREENEWFDGEIQCVNANEPHYFVHYNDGEEQWEGPSSIRPLPTTTAQYDQMQQLLPLNVQDLVGRSVIVYWPDEGEWYNGVISSAQASPAALEIEYDDGDSRWEQVWTRVYWCFFIMSFPISLSRNARSIAFFCYE</sequence>
<protein>
    <recommendedName>
        <fullName evidence="2">Tudor domain-containing protein</fullName>
    </recommendedName>
</protein>